<dbReference type="InterPro" id="IPR016161">
    <property type="entry name" value="Ald_DH/histidinol_DH"/>
</dbReference>
<comment type="similarity">
    <text evidence="1">Belongs to the aldehyde dehydrogenase family.</text>
</comment>
<dbReference type="OrthoDB" id="6882680at2"/>
<dbReference type="Gene3D" id="3.40.309.10">
    <property type="entry name" value="Aldehyde Dehydrogenase, Chain A, domain 2"/>
    <property type="match status" value="1"/>
</dbReference>
<comment type="caution">
    <text evidence="4">The sequence shown here is derived from an EMBL/GenBank/DDBJ whole genome shotgun (WGS) entry which is preliminary data.</text>
</comment>
<dbReference type="Pfam" id="PF00171">
    <property type="entry name" value="Aldedh"/>
    <property type="match status" value="1"/>
</dbReference>
<dbReference type="GO" id="GO:0008911">
    <property type="term" value="F:lactaldehyde dehydrogenase (NAD+) activity"/>
    <property type="evidence" value="ECO:0007669"/>
    <property type="project" value="TreeGrafter"/>
</dbReference>
<feature type="domain" description="Aldehyde dehydrogenase" evidence="3">
    <location>
        <begin position="9"/>
        <end position="467"/>
    </location>
</feature>
<dbReference type="FunFam" id="3.40.605.10:FF:000007">
    <property type="entry name" value="NAD/NADP-dependent betaine aldehyde dehydrogenase"/>
    <property type="match status" value="1"/>
</dbReference>
<protein>
    <submittedName>
        <fullName evidence="4">Aldehyde dehydrogenase family protein</fullName>
    </submittedName>
</protein>
<dbReference type="Proteomes" id="UP000433493">
    <property type="component" value="Unassembled WGS sequence"/>
</dbReference>
<dbReference type="InterPro" id="IPR016163">
    <property type="entry name" value="Ald_DH_C"/>
</dbReference>
<dbReference type="InterPro" id="IPR051020">
    <property type="entry name" value="ALDH-related_metabolic_enz"/>
</dbReference>
<dbReference type="Gene3D" id="3.40.605.10">
    <property type="entry name" value="Aldehyde Dehydrogenase, Chain A, domain 1"/>
    <property type="match status" value="1"/>
</dbReference>
<accession>A0A7J5B9R3</accession>
<keyword evidence="2" id="KW-0560">Oxidoreductase</keyword>
<evidence type="ECO:0000313" key="4">
    <source>
        <dbReference type="EMBL" id="KAB1642310.1"/>
    </source>
</evidence>
<dbReference type="SUPFAM" id="SSF53720">
    <property type="entry name" value="ALDH-like"/>
    <property type="match status" value="1"/>
</dbReference>
<evidence type="ECO:0000256" key="2">
    <source>
        <dbReference type="ARBA" id="ARBA00023002"/>
    </source>
</evidence>
<evidence type="ECO:0000256" key="1">
    <source>
        <dbReference type="ARBA" id="ARBA00009986"/>
    </source>
</evidence>
<evidence type="ECO:0000313" key="5">
    <source>
        <dbReference type="Proteomes" id="UP000433493"/>
    </source>
</evidence>
<dbReference type="InterPro" id="IPR016162">
    <property type="entry name" value="Ald_DH_N"/>
</dbReference>
<dbReference type="RefSeq" id="WP_158052765.1">
    <property type="nucleotide sequence ID" value="NZ_WBKB01000006.1"/>
</dbReference>
<proteinExistence type="inferred from homology"/>
<evidence type="ECO:0000259" key="3">
    <source>
        <dbReference type="Pfam" id="PF00171"/>
    </source>
</evidence>
<sequence length="473" mass="49489">MKMYIAGEWVGSDRSQSVINPFDGSIVDEVPLADASAIERALAAADRAALRLLNSTGAERQKIMERAGQLADERVEEIAQTISLELGKPIREARIEASRAGDLIRLAGFEGAQLYGQGLPLDAHPGAGKQRLGFTLREPCGVVVAITPFNFPLLLVLHKIAPALAAGNSVILKPASHTPLTALALTRVFLDAGLDPEAISCITGSGSTVGDRLCADERVRKITFTGSTGVGNHIARVAGAKKLSLELGASCPTVILDDADIERAAVAVASGGYANAGQVCISVQRAIVHEKIYADFLDALKPKVEALTLGNPLDVSTTLGPLVSESEAERVERSISESVRRGARLITGGERSGATVTPAIVADVDSSDALSQDELFGPAVAVTSVSSLEEALIAANSTTYGLGAGLFTENLSKGIKFLRGVNAGVLHMNWTPLWRADLMPYGGTKGSGIGKEGIRSAIAEMTEEKTIVLHGDV</sequence>
<name>A0A7J5B9R3_9MICO</name>
<reference evidence="4 5" key="1">
    <citation type="submission" date="2019-09" db="EMBL/GenBank/DDBJ databases">
        <title>Phylogeny of genus Pseudoclavibacter and closely related genus.</title>
        <authorList>
            <person name="Li Y."/>
        </authorList>
    </citation>
    <scope>NUCLEOTIDE SEQUENCE [LARGE SCALE GENOMIC DNA]</scope>
    <source>
        <strain evidence="4 5">KCTC 13959</strain>
    </source>
</reference>
<dbReference type="EMBL" id="WBKB01000006">
    <property type="protein sequence ID" value="KAB1642310.1"/>
    <property type="molecule type" value="Genomic_DNA"/>
</dbReference>
<keyword evidence="5" id="KW-1185">Reference proteome</keyword>
<dbReference type="PANTHER" id="PTHR42991">
    <property type="entry name" value="ALDEHYDE DEHYDROGENASE"/>
    <property type="match status" value="1"/>
</dbReference>
<dbReference type="PANTHER" id="PTHR42991:SF1">
    <property type="entry name" value="ALDEHYDE DEHYDROGENASE"/>
    <property type="match status" value="1"/>
</dbReference>
<dbReference type="InterPro" id="IPR015590">
    <property type="entry name" value="Aldehyde_DH_dom"/>
</dbReference>
<dbReference type="AlphaFoldDB" id="A0A7J5B9R3"/>
<gene>
    <name evidence="4" type="ORF">F8O05_10855</name>
</gene>
<organism evidence="4 5">
    <name type="scientific">Gulosibacter chungangensis</name>
    <dbReference type="NCBI Taxonomy" id="979746"/>
    <lineage>
        <taxon>Bacteria</taxon>
        <taxon>Bacillati</taxon>
        <taxon>Actinomycetota</taxon>
        <taxon>Actinomycetes</taxon>
        <taxon>Micrococcales</taxon>
        <taxon>Microbacteriaceae</taxon>
        <taxon>Gulosibacter</taxon>
    </lineage>
</organism>